<evidence type="ECO:0000256" key="5">
    <source>
        <dbReference type="ARBA" id="ARBA00022692"/>
    </source>
</evidence>
<evidence type="ECO:0000256" key="9">
    <source>
        <dbReference type="ARBA" id="ARBA00022989"/>
    </source>
</evidence>
<dbReference type="PANTHER" id="PTHR39188">
    <property type="entry name" value="MEMBRANE-ASSOCIATED ZINC METALLOPROTEASE M50B"/>
    <property type="match status" value="1"/>
</dbReference>
<accession>A0A4P8XZ94</accession>
<dbReference type="GO" id="GO:0046872">
    <property type="term" value="F:metal ion binding"/>
    <property type="evidence" value="ECO:0007669"/>
    <property type="project" value="UniProtKB-KW"/>
</dbReference>
<keyword evidence="11 12" id="KW-0472">Membrane</keyword>
<dbReference type="EMBL" id="CP039381">
    <property type="protein sequence ID" value="QCT07559.1"/>
    <property type="molecule type" value="Genomic_DNA"/>
</dbReference>
<evidence type="ECO:0000256" key="11">
    <source>
        <dbReference type="ARBA" id="ARBA00023136"/>
    </source>
</evidence>
<evidence type="ECO:0000256" key="1">
    <source>
        <dbReference type="ARBA" id="ARBA00001947"/>
    </source>
</evidence>
<dbReference type="Proteomes" id="UP000301475">
    <property type="component" value="Chromosome"/>
</dbReference>
<keyword evidence="4" id="KW-0645">Protease</keyword>
<keyword evidence="8" id="KW-0862">Zinc</keyword>
<keyword evidence="7" id="KW-0378">Hydrolase</keyword>
<evidence type="ECO:0000256" key="7">
    <source>
        <dbReference type="ARBA" id="ARBA00022801"/>
    </source>
</evidence>
<evidence type="ECO:0000256" key="2">
    <source>
        <dbReference type="ARBA" id="ARBA00004141"/>
    </source>
</evidence>
<dbReference type="KEGG" id="ruj:E5Z56_09405"/>
<dbReference type="GO" id="GO:0016020">
    <property type="term" value="C:membrane"/>
    <property type="evidence" value="ECO:0007669"/>
    <property type="project" value="UniProtKB-SubCell"/>
</dbReference>
<keyword evidence="15" id="KW-1185">Reference proteome</keyword>
<dbReference type="PANTHER" id="PTHR39188:SF3">
    <property type="entry name" value="STAGE IV SPORULATION PROTEIN FB"/>
    <property type="match status" value="1"/>
</dbReference>
<feature type="transmembrane region" description="Helical" evidence="12">
    <location>
        <begin position="30"/>
        <end position="53"/>
    </location>
</feature>
<evidence type="ECO:0000256" key="12">
    <source>
        <dbReference type="SAM" id="Phobius"/>
    </source>
</evidence>
<dbReference type="OrthoDB" id="166377at2"/>
<evidence type="ECO:0000313" key="14">
    <source>
        <dbReference type="EMBL" id="QCT07559.1"/>
    </source>
</evidence>
<evidence type="ECO:0000256" key="8">
    <source>
        <dbReference type="ARBA" id="ARBA00022833"/>
    </source>
</evidence>
<evidence type="ECO:0000259" key="13">
    <source>
        <dbReference type="Pfam" id="PF02163"/>
    </source>
</evidence>
<keyword evidence="10" id="KW-0482">Metalloprotease</keyword>
<gene>
    <name evidence="14" type="ORF">E5Z56_09405</name>
</gene>
<feature type="transmembrane region" description="Helical" evidence="12">
    <location>
        <begin position="5"/>
        <end position="24"/>
    </location>
</feature>
<organism evidence="14 15">
    <name type="scientific">Ruminococcus bovis</name>
    <dbReference type="NCBI Taxonomy" id="2564099"/>
    <lineage>
        <taxon>Bacteria</taxon>
        <taxon>Bacillati</taxon>
        <taxon>Bacillota</taxon>
        <taxon>Clostridia</taxon>
        <taxon>Eubacteriales</taxon>
        <taxon>Oscillospiraceae</taxon>
        <taxon>Ruminococcus</taxon>
    </lineage>
</organism>
<protein>
    <recommendedName>
        <fullName evidence="13">Peptidase M50 domain-containing protein</fullName>
    </recommendedName>
</protein>
<evidence type="ECO:0000256" key="3">
    <source>
        <dbReference type="ARBA" id="ARBA00007931"/>
    </source>
</evidence>
<dbReference type="InterPro" id="IPR008915">
    <property type="entry name" value="Peptidase_M50"/>
</dbReference>
<dbReference type="Pfam" id="PF02163">
    <property type="entry name" value="Peptidase_M50"/>
    <property type="match status" value="1"/>
</dbReference>
<comment type="subcellular location">
    <subcellularLocation>
        <location evidence="2">Membrane</location>
        <topology evidence="2">Multi-pass membrane protein</topology>
    </subcellularLocation>
</comment>
<keyword evidence="6" id="KW-0479">Metal-binding</keyword>
<dbReference type="AlphaFoldDB" id="A0A4P8XZ94"/>
<comment type="cofactor">
    <cofactor evidence="1">
        <name>Zn(2+)</name>
        <dbReference type="ChEBI" id="CHEBI:29105"/>
    </cofactor>
</comment>
<reference evidence="14 15" key="1">
    <citation type="submission" date="2019-04" db="EMBL/GenBank/DDBJ databases">
        <authorList>
            <person name="Embree M."/>
            <person name="Gaffney J.R."/>
        </authorList>
    </citation>
    <scope>NUCLEOTIDE SEQUENCE [LARGE SCALE GENOMIC DNA]</scope>
    <source>
        <strain evidence="14 15">JE7A12</strain>
    </source>
</reference>
<feature type="transmembrane region" description="Helical" evidence="12">
    <location>
        <begin position="104"/>
        <end position="123"/>
    </location>
</feature>
<evidence type="ECO:0000256" key="4">
    <source>
        <dbReference type="ARBA" id="ARBA00022670"/>
    </source>
</evidence>
<feature type="domain" description="Peptidase M50" evidence="13">
    <location>
        <begin position="99"/>
        <end position="152"/>
    </location>
</feature>
<dbReference type="GO" id="GO:0008237">
    <property type="term" value="F:metallopeptidase activity"/>
    <property type="evidence" value="ECO:0007669"/>
    <property type="project" value="UniProtKB-KW"/>
</dbReference>
<feature type="transmembrane region" description="Helical" evidence="12">
    <location>
        <begin position="144"/>
        <end position="166"/>
    </location>
</feature>
<keyword evidence="5 12" id="KW-0812">Transmembrane</keyword>
<proteinExistence type="inferred from homology"/>
<sequence>MVKRFLGVEISFQFYYFALLTIVLIFDKSGGIFCCFLSSFFHEIGHLLAILVLKQKVDRIEFSLFDIKIKSNYYVSFSKELIITLSGVAFNFILFLFFIRTIKIFALSNLFIGIFNLLPVSTLDGGQAINIILNKFISEEKSVIILNILTVIFAIPIFTLGIIVLFNTGYNFSFLLLGVYLFLTPIYNRKAISRGNYD</sequence>
<keyword evidence="9 12" id="KW-1133">Transmembrane helix</keyword>
<feature type="transmembrane region" description="Helical" evidence="12">
    <location>
        <begin position="73"/>
        <end position="98"/>
    </location>
</feature>
<name>A0A4P8XZ94_9FIRM</name>
<evidence type="ECO:0000256" key="6">
    <source>
        <dbReference type="ARBA" id="ARBA00022723"/>
    </source>
</evidence>
<comment type="similarity">
    <text evidence="3">Belongs to the peptidase M50B family.</text>
</comment>
<dbReference type="GO" id="GO:0006508">
    <property type="term" value="P:proteolysis"/>
    <property type="evidence" value="ECO:0007669"/>
    <property type="project" value="UniProtKB-KW"/>
</dbReference>
<dbReference type="RefSeq" id="WP_138157563.1">
    <property type="nucleotide sequence ID" value="NZ_CP039381.1"/>
</dbReference>
<evidence type="ECO:0000256" key="10">
    <source>
        <dbReference type="ARBA" id="ARBA00023049"/>
    </source>
</evidence>
<feature type="transmembrane region" description="Helical" evidence="12">
    <location>
        <begin position="172"/>
        <end position="188"/>
    </location>
</feature>
<evidence type="ECO:0000313" key="15">
    <source>
        <dbReference type="Proteomes" id="UP000301475"/>
    </source>
</evidence>